<evidence type="ECO:0000313" key="1">
    <source>
        <dbReference type="EMBL" id="ERL95815.1"/>
    </source>
</evidence>
<evidence type="ECO:0000313" key="2">
    <source>
        <dbReference type="Proteomes" id="UP000030742"/>
    </source>
</evidence>
<sequence length="63" mass="7093">MIIRIPELDLDYLERRQHQQPNATTGDVRQEACSPVETSPEYMDLIKIILLGAPSVGKTSIIQ</sequence>
<organism evidence="1 2">
    <name type="scientific">Dendroctonus ponderosae</name>
    <name type="common">Mountain pine beetle</name>
    <dbReference type="NCBI Taxonomy" id="77166"/>
    <lineage>
        <taxon>Eukaryota</taxon>
        <taxon>Metazoa</taxon>
        <taxon>Ecdysozoa</taxon>
        <taxon>Arthropoda</taxon>
        <taxon>Hexapoda</taxon>
        <taxon>Insecta</taxon>
        <taxon>Pterygota</taxon>
        <taxon>Neoptera</taxon>
        <taxon>Endopterygota</taxon>
        <taxon>Coleoptera</taxon>
        <taxon>Polyphaga</taxon>
        <taxon>Cucujiformia</taxon>
        <taxon>Curculionidae</taxon>
        <taxon>Scolytinae</taxon>
        <taxon>Dendroctonus</taxon>
    </lineage>
</organism>
<feature type="non-terminal residue" evidence="1">
    <location>
        <position position="63"/>
    </location>
</feature>
<gene>
    <name evidence="1" type="ORF">D910_00364</name>
</gene>
<dbReference type="Proteomes" id="UP000030742">
    <property type="component" value="Unassembled WGS sequence"/>
</dbReference>
<protein>
    <submittedName>
        <fullName evidence="1">Uncharacterized protein</fullName>
    </submittedName>
</protein>
<accession>U4UZL6</accession>
<reference evidence="1 2" key="1">
    <citation type="journal article" date="2013" name="Genome Biol.">
        <title>Draft genome of the mountain pine beetle, Dendroctonus ponderosae Hopkins, a major forest pest.</title>
        <authorList>
            <person name="Keeling C.I."/>
            <person name="Yuen M.M."/>
            <person name="Liao N.Y."/>
            <person name="Docking T.R."/>
            <person name="Chan S.K."/>
            <person name="Taylor G.A."/>
            <person name="Palmquist D.L."/>
            <person name="Jackman S.D."/>
            <person name="Nguyen A."/>
            <person name="Li M."/>
            <person name="Henderson H."/>
            <person name="Janes J.K."/>
            <person name="Zhao Y."/>
            <person name="Pandoh P."/>
            <person name="Moore R."/>
            <person name="Sperling F.A."/>
            <person name="Huber D.P."/>
            <person name="Birol I."/>
            <person name="Jones S.J."/>
            <person name="Bohlmann J."/>
        </authorList>
    </citation>
    <scope>NUCLEOTIDE SEQUENCE</scope>
</reference>
<dbReference type="AlphaFoldDB" id="U4UZL6"/>
<proteinExistence type="predicted"/>
<name>U4UZL6_DENPD</name>
<dbReference type="EMBL" id="KI208207">
    <property type="protein sequence ID" value="ERL95815.1"/>
    <property type="molecule type" value="Genomic_DNA"/>
</dbReference>